<name>A0ACB8UPN4_9EURO</name>
<proteinExistence type="predicted"/>
<dbReference type="EMBL" id="JALBCA010000116">
    <property type="protein sequence ID" value="KAI2382611.1"/>
    <property type="molecule type" value="Genomic_DNA"/>
</dbReference>
<gene>
    <name evidence="1" type="ORF">LOY88_005888</name>
</gene>
<reference evidence="1" key="1">
    <citation type="journal article" date="2022" name="bioRxiv">
        <title>Population genetic analysis of Ophidiomyces ophidiicola, the causative agent of snake fungal disease, indicates recent introductions to the USA.</title>
        <authorList>
            <person name="Ladner J.T."/>
            <person name="Palmer J.M."/>
            <person name="Ettinger C.L."/>
            <person name="Stajich J.E."/>
            <person name="Farrell T.M."/>
            <person name="Glorioso B.M."/>
            <person name="Lawson B."/>
            <person name="Price S.J."/>
            <person name="Stengle A.G."/>
            <person name="Grear D.A."/>
            <person name="Lorch J.M."/>
        </authorList>
    </citation>
    <scope>NUCLEOTIDE SEQUENCE</scope>
    <source>
        <strain evidence="1">NWHC 24266-5</strain>
    </source>
</reference>
<sequence length="165" mass="17888">MIRPTPASALRLLTSSSRFPTASAVTSRSTLFSRAMASNAAQKPDWIVVVHDRKDSTLERRMAARDQHIGNLGPLIDSGLLKMGGSIRGVPLTDCPSGAILKNHPKEGEAPPMNGSALVVSADTEEEIREALSNDIYAKTGVWDLNNIEIYPFRCALNTYANPKK</sequence>
<evidence type="ECO:0000313" key="1">
    <source>
        <dbReference type="EMBL" id="KAI2382611.1"/>
    </source>
</evidence>
<protein>
    <submittedName>
        <fullName evidence="1">Uncharacterized protein</fullName>
    </submittedName>
</protein>
<comment type="caution">
    <text evidence="1">The sequence shown here is derived from an EMBL/GenBank/DDBJ whole genome shotgun (WGS) entry which is preliminary data.</text>
</comment>
<organism evidence="1">
    <name type="scientific">Ophidiomyces ophidiicola</name>
    <dbReference type="NCBI Taxonomy" id="1387563"/>
    <lineage>
        <taxon>Eukaryota</taxon>
        <taxon>Fungi</taxon>
        <taxon>Dikarya</taxon>
        <taxon>Ascomycota</taxon>
        <taxon>Pezizomycotina</taxon>
        <taxon>Eurotiomycetes</taxon>
        <taxon>Eurotiomycetidae</taxon>
        <taxon>Onygenales</taxon>
        <taxon>Onygenaceae</taxon>
        <taxon>Ophidiomyces</taxon>
    </lineage>
</organism>
<accession>A0ACB8UPN4</accession>